<evidence type="ECO:0000256" key="1">
    <source>
        <dbReference type="ARBA" id="ARBA00010641"/>
    </source>
</evidence>
<evidence type="ECO:0000313" key="18">
    <source>
        <dbReference type="Proteomes" id="UP000310032"/>
    </source>
</evidence>
<evidence type="ECO:0000313" key="21">
    <source>
        <dbReference type="Proteomes" id="UP000441358"/>
    </source>
</evidence>
<reference evidence="13 18" key="5">
    <citation type="submission" date="2019-04" db="EMBL/GenBank/DDBJ databases">
        <title>Microbes associate with the intestines of laboratory mice.</title>
        <authorList>
            <person name="Navarre W."/>
            <person name="Wong E."/>
            <person name="Huang K."/>
            <person name="Tropini C."/>
            <person name="Ng K."/>
            <person name="Yu B."/>
        </authorList>
    </citation>
    <scope>NUCLEOTIDE SEQUENCE [LARGE SCALE GENOMIC DNA]</scope>
    <source>
        <strain evidence="13 18">NM39_I3</strain>
    </source>
</reference>
<reference evidence="15" key="8">
    <citation type="submission" date="2023-03" db="EMBL/GenBank/DDBJ databases">
        <title>Parabacteroides distasonis, a bacteria resistant against UC.</title>
        <authorList>
            <person name="Dai W."/>
        </authorList>
    </citation>
    <scope>NUCLEOTIDE SEQUENCE</scope>
    <source>
        <strain evidence="15">F1-28</strain>
    </source>
</reference>
<evidence type="ECO:0000313" key="8">
    <source>
        <dbReference type="EMBL" id="MRZ52240.1"/>
    </source>
</evidence>
<dbReference type="Pfam" id="PF08281">
    <property type="entry name" value="Sigma70_r4_2"/>
    <property type="match status" value="1"/>
</dbReference>
<dbReference type="InterPro" id="IPR013324">
    <property type="entry name" value="RNA_pol_sigma_r3/r4-like"/>
</dbReference>
<dbReference type="OMA" id="TIAHHTF"/>
<dbReference type="Proteomes" id="UP001221009">
    <property type="component" value="Chromosome"/>
</dbReference>
<dbReference type="GO" id="GO:0006352">
    <property type="term" value="P:DNA-templated transcription initiation"/>
    <property type="evidence" value="ECO:0007669"/>
    <property type="project" value="InterPro"/>
</dbReference>
<dbReference type="InterPro" id="IPR013325">
    <property type="entry name" value="RNA_pol_sigma_r2"/>
</dbReference>
<dbReference type="EMBL" id="VOHW01000019">
    <property type="protein sequence ID" value="TWV58634.1"/>
    <property type="molecule type" value="Genomic_DNA"/>
</dbReference>
<dbReference type="EMBL" id="SRYM01000007">
    <property type="protein sequence ID" value="TGY61231.1"/>
    <property type="molecule type" value="Genomic_DNA"/>
</dbReference>
<dbReference type="SUPFAM" id="SSF88659">
    <property type="entry name" value="Sigma3 and sigma4 domains of RNA polymerase sigma factors"/>
    <property type="match status" value="1"/>
</dbReference>
<dbReference type="GO" id="GO:0016987">
    <property type="term" value="F:sigma factor activity"/>
    <property type="evidence" value="ECO:0007669"/>
    <property type="project" value="UniProtKB-KW"/>
</dbReference>
<dbReference type="InterPro" id="IPR013249">
    <property type="entry name" value="RNA_pol_sigma70_r4_t2"/>
</dbReference>
<dbReference type="CDD" id="cd06171">
    <property type="entry name" value="Sigma70_r4"/>
    <property type="match status" value="1"/>
</dbReference>
<dbReference type="DNASU" id="5308938"/>
<dbReference type="Pfam" id="PF04542">
    <property type="entry name" value="Sigma70_r2"/>
    <property type="match status" value="1"/>
</dbReference>
<dbReference type="Proteomes" id="UP000278164">
    <property type="component" value="Unassembled WGS sequence"/>
</dbReference>
<evidence type="ECO:0000313" key="14">
    <source>
        <dbReference type="EMBL" id="TWV58634.1"/>
    </source>
</evidence>
<reference evidence="16" key="1">
    <citation type="submission" date="2017-04" db="EMBL/GenBank/DDBJ databases">
        <title>Function of individual gut microbiota members based on whole genome sequencing of pure cultures obtained from chicken caecum.</title>
        <authorList>
            <person name="Medvecky M."/>
            <person name="Cejkova D."/>
            <person name="Polansky O."/>
            <person name="Karasova D."/>
            <person name="Kubasova T."/>
            <person name="Cizek A."/>
            <person name="Rychlik I."/>
        </authorList>
    </citation>
    <scope>NUCLEOTIDE SEQUENCE [LARGE SCALE GENOMIC DNA]</scope>
    <source>
        <strain evidence="16">An199</strain>
    </source>
</reference>
<dbReference type="Proteomes" id="UP001210126">
    <property type="component" value="Unassembled WGS sequence"/>
</dbReference>
<dbReference type="Proteomes" id="UP000315827">
    <property type="component" value="Unassembled WGS sequence"/>
</dbReference>
<evidence type="ECO:0000313" key="15">
    <source>
        <dbReference type="EMBL" id="WET64256.1"/>
    </source>
</evidence>
<evidence type="ECO:0000259" key="5">
    <source>
        <dbReference type="Pfam" id="PF04542"/>
    </source>
</evidence>
<keyword evidence="2" id="KW-0805">Transcription regulation</keyword>
<evidence type="ECO:0000313" key="10">
    <source>
        <dbReference type="EMBL" id="MSB73110.1"/>
    </source>
</evidence>
<dbReference type="InterPro" id="IPR036388">
    <property type="entry name" value="WH-like_DNA-bd_sf"/>
</dbReference>
<evidence type="ECO:0000313" key="13">
    <source>
        <dbReference type="EMBL" id="TGY61231.1"/>
    </source>
</evidence>
<dbReference type="Proteomes" id="UP000441358">
    <property type="component" value="Unassembled WGS sequence"/>
</dbReference>
<dbReference type="EMBL" id="JAQMPJ010000022">
    <property type="protein sequence ID" value="MDB9006842.1"/>
    <property type="molecule type" value="Genomic_DNA"/>
</dbReference>
<gene>
    <name evidence="11" type="ORF">B5F32_16275</name>
    <name evidence="12" type="ORF">D7V78_02365</name>
    <name evidence="13" type="ORF">E5342_04110</name>
    <name evidence="14" type="ORF">FSA05_20825</name>
    <name evidence="8" type="ORF">GKD66_18840</name>
    <name evidence="9" type="ORF">GKD68_12165</name>
    <name evidence="10" type="ORF">GKD70_07375</name>
    <name evidence="15" type="ORF">P2T59_21625</name>
    <name evidence="7" type="ORF">PN599_17775</name>
</gene>
<reference evidence="14 19" key="6">
    <citation type="submission" date="2019-07" db="EMBL/GenBank/DDBJ databases">
        <title>Genome sequencing of Parabacteroides distasonis iSURF_7.</title>
        <authorList>
            <person name="Degefu H.N."/>
            <person name="Ruoff K.L."/>
            <person name="Price C.E."/>
            <person name="Valls R.A."/>
            <person name="O'Toole G.A."/>
        </authorList>
    </citation>
    <scope>NUCLEOTIDE SEQUENCE [LARGE SCALE GENOMIC DNA]</scope>
    <source>
        <strain evidence="14 19">CFPLTA003_1B</strain>
    </source>
</reference>
<protein>
    <submittedName>
        <fullName evidence="11">RNA polymerase subunit sigma-70</fullName>
    </submittedName>
    <submittedName>
        <fullName evidence="7">Sigma-70 family RNA polymerase sigma factor</fullName>
    </submittedName>
</protein>
<evidence type="ECO:0000313" key="7">
    <source>
        <dbReference type="EMBL" id="MDB9006842.1"/>
    </source>
</evidence>
<dbReference type="SUPFAM" id="SSF88946">
    <property type="entry name" value="Sigma2 domain of RNA polymerase sigma factors"/>
    <property type="match status" value="1"/>
</dbReference>
<dbReference type="NCBIfam" id="TIGR02937">
    <property type="entry name" value="sigma70-ECF"/>
    <property type="match status" value="1"/>
</dbReference>
<reference evidence="7" key="7">
    <citation type="submission" date="2023-01" db="EMBL/GenBank/DDBJ databases">
        <title>Human gut microbiome strain richness.</title>
        <authorList>
            <person name="Chen-Liaw A."/>
        </authorList>
    </citation>
    <scope>NUCLEOTIDE SEQUENCE</scope>
    <source>
        <strain evidence="7">RTP21484st1_E5_RTP21484_190118</strain>
    </source>
</reference>
<dbReference type="RefSeq" id="WP_008772592.1">
    <property type="nucleotide sequence ID" value="NZ_BAABYH010000001.1"/>
</dbReference>
<dbReference type="EMBL" id="WKMC01000016">
    <property type="protein sequence ID" value="MRZ52240.1"/>
    <property type="molecule type" value="Genomic_DNA"/>
</dbReference>
<dbReference type="Proteomes" id="UP000432516">
    <property type="component" value="Unassembled WGS sequence"/>
</dbReference>
<keyword evidence="4" id="KW-0804">Transcription</keyword>
<evidence type="ECO:0000313" key="22">
    <source>
        <dbReference type="Proteomes" id="UP000441609"/>
    </source>
</evidence>
<dbReference type="GO" id="GO:0003677">
    <property type="term" value="F:DNA binding"/>
    <property type="evidence" value="ECO:0007669"/>
    <property type="project" value="InterPro"/>
</dbReference>
<evidence type="ECO:0000313" key="11">
    <source>
        <dbReference type="EMBL" id="OUP16071.1"/>
    </source>
</evidence>
<dbReference type="InterPro" id="IPR007627">
    <property type="entry name" value="RNA_pol_sigma70_r2"/>
</dbReference>
<organism evidence="11 16">
    <name type="scientific">Parabacteroides distasonis</name>
    <dbReference type="NCBI Taxonomy" id="823"/>
    <lineage>
        <taxon>Bacteria</taxon>
        <taxon>Pseudomonadati</taxon>
        <taxon>Bacteroidota</taxon>
        <taxon>Bacteroidia</taxon>
        <taxon>Bacteroidales</taxon>
        <taxon>Tannerellaceae</taxon>
        <taxon>Parabacteroides</taxon>
    </lineage>
</organism>
<comment type="similarity">
    <text evidence="1">Belongs to the sigma-70 factor family. ECF subfamily.</text>
</comment>
<dbReference type="Proteomes" id="UP000441609">
    <property type="component" value="Unassembled WGS sequence"/>
</dbReference>
<reference evidence="12 17" key="3">
    <citation type="submission" date="2018-09" db="EMBL/GenBank/DDBJ databases">
        <title>Murine metabolic-syndrome-specific gut microbial biobank.</title>
        <authorList>
            <person name="Liu C."/>
        </authorList>
    </citation>
    <scope>NUCLEOTIDE SEQUENCE [LARGE SCALE GENOMIC DNA]</scope>
    <source>
        <strain evidence="12 17">8-P5</strain>
    </source>
</reference>
<dbReference type="PANTHER" id="PTHR43133">
    <property type="entry name" value="RNA POLYMERASE ECF-TYPE SIGMA FACTO"/>
    <property type="match status" value="1"/>
</dbReference>
<reference evidence="20 21" key="4">
    <citation type="journal article" date="2019" name="Nat. Med.">
        <title>A library of human gut bacterial isolates paired with longitudinal multiomics data enables mechanistic microbiome research.</title>
        <authorList>
            <person name="Poyet M."/>
            <person name="Groussin M."/>
            <person name="Gibbons S.M."/>
            <person name="Avila-Pacheco J."/>
            <person name="Jiang X."/>
            <person name="Kearney S.M."/>
            <person name="Perrotta A.R."/>
            <person name="Berdy B."/>
            <person name="Zhao S."/>
            <person name="Lieberman T.D."/>
            <person name="Swanson P.K."/>
            <person name="Smith M."/>
            <person name="Roesemann S."/>
            <person name="Alexander J.E."/>
            <person name="Rich S.A."/>
            <person name="Livny J."/>
            <person name="Vlamakis H."/>
            <person name="Clish C."/>
            <person name="Bullock K."/>
            <person name="Deik A."/>
            <person name="Scott J."/>
            <person name="Pierce K.A."/>
            <person name="Xavier R.J."/>
            <person name="Alm E.J."/>
        </authorList>
    </citation>
    <scope>NUCLEOTIDE SEQUENCE [LARGE SCALE GENOMIC DNA]</scope>
    <source>
        <strain evidence="9 20">BIOML-A2</strain>
        <strain evidence="10 22">BIOML-A20</strain>
        <strain evidence="8 21">BIOML-A32</strain>
    </source>
</reference>
<name>A0A1Y4IEF8_PARDI</name>
<feature type="domain" description="RNA polymerase sigma-70 region 2" evidence="5">
    <location>
        <begin position="27"/>
        <end position="92"/>
    </location>
</feature>
<dbReference type="EMBL" id="RAYI01000002">
    <property type="protein sequence ID" value="RLT74879.1"/>
    <property type="molecule type" value="Genomic_DNA"/>
</dbReference>
<keyword evidence="3" id="KW-0731">Sigma factor</keyword>
<evidence type="ECO:0000256" key="2">
    <source>
        <dbReference type="ARBA" id="ARBA00023015"/>
    </source>
</evidence>
<reference evidence="11" key="2">
    <citation type="journal article" date="2018" name="BMC Genomics">
        <title>Whole genome sequencing and function prediction of 133 gut anaerobes isolated from chicken caecum in pure cultures.</title>
        <authorList>
            <person name="Medvecky M."/>
            <person name="Cejkova D."/>
            <person name="Polansky O."/>
            <person name="Karasova D."/>
            <person name="Kubasova T."/>
            <person name="Cizek A."/>
            <person name="Rychlik I."/>
        </authorList>
    </citation>
    <scope>NUCLEOTIDE SEQUENCE</scope>
    <source>
        <strain evidence="11">An199</strain>
    </source>
</reference>
<dbReference type="Gene3D" id="1.10.1740.10">
    <property type="match status" value="1"/>
</dbReference>
<dbReference type="EMBL" id="WKMO01000005">
    <property type="protein sequence ID" value="MSB73110.1"/>
    <property type="molecule type" value="Genomic_DNA"/>
</dbReference>
<evidence type="ECO:0000256" key="4">
    <source>
        <dbReference type="ARBA" id="ARBA00023163"/>
    </source>
</evidence>
<evidence type="ECO:0000313" key="9">
    <source>
        <dbReference type="EMBL" id="MRZ55498.1"/>
    </source>
</evidence>
<dbReference type="EMBL" id="NFJX01000017">
    <property type="protein sequence ID" value="OUP16071.1"/>
    <property type="molecule type" value="Genomic_DNA"/>
</dbReference>
<dbReference type="InterPro" id="IPR014284">
    <property type="entry name" value="RNA_pol_sigma-70_dom"/>
</dbReference>
<dbReference type="Gene3D" id="1.10.10.10">
    <property type="entry name" value="Winged helix-like DNA-binding domain superfamily/Winged helix DNA-binding domain"/>
    <property type="match status" value="1"/>
</dbReference>
<dbReference type="EMBL" id="WKNE01000008">
    <property type="protein sequence ID" value="MRZ55498.1"/>
    <property type="molecule type" value="Genomic_DNA"/>
</dbReference>
<feature type="domain" description="RNA polymerase sigma factor 70 region 4 type 2" evidence="6">
    <location>
        <begin position="124"/>
        <end position="175"/>
    </location>
</feature>
<evidence type="ECO:0000256" key="3">
    <source>
        <dbReference type="ARBA" id="ARBA00023082"/>
    </source>
</evidence>
<proteinExistence type="inferred from homology"/>
<sequence>MQSYTEDEIVVQLRDPARQREAFAKVVSLYGEKLYWHIRKMVLDHEDANDLLQNTFLKAWTNIELFRGEAKLSTWLYKIAINECITFLNKQRNMNNVSIDDADTFLLERLKGDEYFDGDEIQVRLQNAILTLPEKQRLVFNMKYNEEMKYEEMSEILGTSVGALKASYHHAVKKIEEFLTKEV</sequence>
<evidence type="ECO:0000313" key="17">
    <source>
        <dbReference type="Proteomes" id="UP000278164"/>
    </source>
</evidence>
<evidence type="ECO:0000313" key="16">
    <source>
        <dbReference type="Proteomes" id="UP000195950"/>
    </source>
</evidence>
<dbReference type="EMBL" id="CP120353">
    <property type="protein sequence ID" value="WET64256.1"/>
    <property type="molecule type" value="Genomic_DNA"/>
</dbReference>
<dbReference type="Proteomes" id="UP000195950">
    <property type="component" value="Unassembled WGS sequence"/>
</dbReference>
<dbReference type="Proteomes" id="UP000310032">
    <property type="component" value="Unassembled WGS sequence"/>
</dbReference>
<dbReference type="AlphaFoldDB" id="A0A1Y4IEF8"/>
<evidence type="ECO:0000259" key="6">
    <source>
        <dbReference type="Pfam" id="PF08281"/>
    </source>
</evidence>
<evidence type="ECO:0000313" key="12">
    <source>
        <dbReference type="EMBL" id="RLT74879.1"/>
    </source>
</evidence>
<dbReference type="InterPro" id="IPR039425">
    <property type="entry name" value="RNA_pol_sigma-70-like"/>
</dbReference>
<dbReference type="OrthoDB" id="9780326at2"/>
<evidence type="ECO:0000313" key="19">
    <source>
        <dbReference type="Proteomes" id="UP000315827"/>
    </source>
</evidence>
<accession>A0A1Y4IEF8</accession>
<dbReference type="PANTHER" id="PTHR43133:SF51">
    <property type="entry name" value="RNA POLYMERASE SIGMA FACTOR"/>
    <property type="match status" value="1"/>
</dbReference>
<evidence type="ECO:0000313" key="20">
    <source>
        <dbReference type="Proteomes" id="UP000432516"/>
    </source>
</evidence>